<dbReference type="GO" id="GO:0030313">
    <property type="term" value="C:cell envelope"/>
    <property type="evidence" value="ECO:0007669"/>
    <property type="project" value="UniProtKB-SubCell"/>
</dbReference>
<dbReference type="Pfam" id="PF14289">
    <property type="entry name" value="DUF4369"/>
    <property type="match status" value="1"/>
</dbReference>
<dbReference type="AlphaFoldDB" id="A0A420BKK8"/>
<comment type="caution">
    <text evidence="6">The sequence shown here is derived from an EMBL/GenBank/DDBJ whole genome shotgun (WGS) entry which is preliminary data.</text>
</comment>
<proteinExistence type="predicted"/>
<evidence type="ECO:0000313" key="7">
    <source>
        <dbReference type="Proteomes" id="UP000286246"/>
    </source>
</evidence>
<protein>
    <submittedName>
        <fullName evidence="6">Peroxiredoxin</fullName>
    </submittedName>
</protein>
<evidence type="ECO:0000259" key="5">
    <source>
        <dbReference type="PROSITE" id="PS51352"/>
    </source>
</evidence>
<dbReference type="GO" id="GO:0016491">
    <property type="term" value="F:oxidoreductase activity"/>
    <property type="evidence" value="ECO:0007669"/>
    <property type="project" value="InterPro"/>
</dbReference>
<dbReference type="InterPro" id="IPR050553">
    <property type="entry name" value="Thioredoxin_ResA/DsbE_sf"/>
</dbReference>
<dbReference type="PROSITE" id="PS00194">
    <property type="entry name" value="THIOREDOXIN_1"/>
    <property type="match status" value="1"/>
</dbReference>
<gene>
    <name evidence="6" type="ORF">DFQ12_2221</name>
</gene>
<sequence>MTLIRILAQIWFTIILITVNLLLNTQAVSAQQDFQIMGIGKTMSDNDIIYLVYKQDGKLVIDSTKVKNNSFRFKGKIGNSPLSASLSRNQNPTNNNYNFISDRKSIFLEAGKIILRSNDTLSNSVLSGTDLNRVLQLKNERLFRISNELKSIKDPYFFNAQELKDTILVKQNQRIIDSLYFIWKDQELDFARDFPDSYISLDLVNQISEVNRLIDKTEMVFNGLSERLKAMPQADIVRNNIREKKKIRIGNDAPLFDMKDIHGNIVQLSSYRGQFVLIDFWASWCLPCRNEHPNLIEIDRLYGKRNFSIISISIDRKEDDWKRAVKKDGLTWTQLCDLKASDSDVYKQYGITTIPASFLIDPDGKVIAKDLKGDALKNKIHEIVK</sequence>
<dbReference type="InterPro" id="IPR025380">
    <property type="entry name" value="DUF4369"/>
</dbReference>
<keyword evidence="7" id="KW-1185">Reference proteome</keyword>
<dbReference type="PANTHER" id="PTHR42852">
    <property type="entry name" value="THIOL:DISULFIDE INTERCHANGE PROTEIN DSBE"/>
    <property type="match status" value="1"/>
</dbReference>
<evidence type="ECO:0000256" key="2">
    <source>
        <dbReference type="ARBA" id="ARBA00022748"/>
    </source>
</evidence>
<dbReference type="CDD" id="cd02966">
    <property type="entry name" value="TlpA_like_family"/>
    <property type="match status" value="1"/>
</dbReference>
<accession>A0A420BKK8</accession>
<keyword evidence="2" id="KW-0201">Cytochrome c-type biogenesis</keyword>
<dbReference type="Proteomes" id="UP000286246">
    <property type="component" value="Unassembled WGS sequence"/>
</dbReference>
<evidence type="ECO:0000313" key="6">
    <source>
        <dbReference type="EMBL" id="RKE57334.1"/>
    </source>
</evidence>
<keyword evidence="3" id="KW-1015">Disulfide bond</keyword>
<dbReference type="PANTHER" id="PTHR42852:SF6">
    <property type="entry name" value="THIOL:DISULFIDE INTERCHANGE PROTEIN DSBE"/>
    <property type="match status" value="1"/>
</dbReference>
<dbReference type="RefSeq" id="WP_120258901.1">
    <property type="nucleotide sequence ID" value="NZ_RAPY01000001.1"/>
</dbReference>
<dbReference type="InterPro" id="IPR017937">
    <property type="entry name" value="Thioredoxin_CS"/>
</dbReference>
<comment type="subcellular location">
    <subcellularLocation>
        <location evidence="1">Cell envelope</location>
    </subcellularLocation>
</comment>
<evidence type="ECO:0000256" key="3">
    <source>
        <dbReference type="ARBA" id="ARBA00023157"/>
    </source>
</evidence>
<dbReference type="InterPro" id="IPR036249">
    <property type="entry name" value="Thioredoxin-like_sf"/>
</dbReference>
<dbReference type="PROSITE" id="PS51352">
    <property type="entry name" value="THIOREDOXIN_2"/>
    <property type="match status" value="1"/>
</dbReference>
<evidence type="ECO:0000256" key="1">
    <source>
        <dbReference type="ARBA" id="ARBA00004196"/>
    </source>
</evidence>
<dbReference type="GO" id="GO:0017004">
    <property type="term" value="P:cytochrome complex assembly"/>
    <property type="evidence" value="ECO:0007669"/>
    <property type="project" value="UniProtKB-KW"/>
</dbReference>
<dbReference type="EMBL" id="RAPY01000001">
    <property type="protein sequence ID" value="RKE57334.1"/>
    <property type="molecule type" value="Genomic_DNA"/>
</dbReference>
<dbReference type="GO" id="GO:0016209">
    <property type="term" value="F:antioxidant activity"/>
    <property type="evidence" value="ECO:0007669"/>
    <property type="project" value="InterPro"/>
</dbReference>
<name>A0A420BKK8_SPHD1</name>
<dbReference type="InterPro" id="IPR013766">
    <property type="entry name" value="Thioredoxin_domain"/>
</dbReference>
<feature type="domain" description="Thioredoxin" evidence="5">
    <location>
        <begin position="247"/>
        <end position="385"/>
    </location>
</feature>
<organism evidence="6 7">
    <name type="scientific">Sphingobacterium detergens</name>
    <dbReference type="NCBI Taxonomy" id="1145106"/>
    <lineage>
        <taxon>Bacteria</taxon>
        <taxon>Pseudomonadati</taxon>
        <taxon>Bacteroidota</taxon>
        <taxon>Sphingobacteriia</taxon>
        <taxon>Sphingobacteriales</taxon>
        <taxon>Sphingobacteriaceae</taxon>
        <taxon>Sphingobacterium</taxon>
    </lineage>
</organism>
<dbReference type="Pfam" id="PF00578">
    <property type="entry name" value="AhpC-TSA"/>
    <property type="match status" value="1"/>
</dbReference>
<evidence type="ECO:0000256" key="4">
    <source>
        <dbReference type="ARBA" id="ARBA00023284"/>
    </source>
</evidence>
<dbReference type="InterPro" id="IPR000866">
    <property type="entry name" value="AhpC/TSA"/>
</dbReference>
<reference evidence="6 7" key="1">
    <citation type="submission" date="2018-09" db="EMBL/GenBank/DDBJ databases">
        <title>Genomic Encyclopedia of Type Strains, Phase III (KMG-III): the genomes of soil and plant-associated and newly described type strains.</title>
        <authorList>
            <person name="Whitman W."/>
        </authorList>
    </citation>
    <scope>NUCLEOTIDE SEQUENCE [LARGE SCALE GENOMIC DNA]</scope>
    <source>
        <strain evidence="6 7">CECT 7938</strain>
    </source>
</reference>
<keyword evidence="4" id="KW-0676">Redox-active center</keyword>
<dbReference type="Gene3D" id="3.40.30.10">
    <property type="entry name" value="Glutaredoxin"/>
    <property type="match status" value="1"/>
</dbReference>
<dbReference type="OrthoDB" id="1069091at2"/>
<dbReference type="SUPFAM" id="SSF52833">
    <property type="entry name" value="Thioredoxin-like"/>
    <property type="match status" value="1"/>
</dbReference>